<dbReference type="CDD" id="cd00075">
    <property type="entry name" value="HATPase"/>
    <property type="match status" value="1"/>
</dbReference>
<dbReference type="SUPFAM" id="SSF55874">
    <property type="entry name" value="ATPase domain of HSP90 chaperone/DNA topoisomerase II/histidine kinase"/>
    <property type="match status" value="1"/>
</dbReference>
<dbReference type="Proteomes" id="UP000199062">
    <property type="component" value="Unassembled WGS sequence"/>
</dbReference>
<evidence type="ECO:0000256" key="7">
    <source>
        <dbReference type="SAM" id="Phobius"/>
    </source>
</evidence>
<name>A0A1I6L111_9EURY</name>
<dbReference type="PROSITE" id="PS50109">
    <property type="entry name" value="HIS_KIN"/>
    <property type="match status" value="1"/>
</dbReference>
<evidence type="ECO:0000256" key="4">
    <source>
        <dbReference type="ARBA" id="ARBA00022777"/>
    </source>
</evidence>
<feature type="transmembrane region" description="Helical" evidence="7">
    <location>
        <begin position="84"/>
        <end position="105"/>
    </location>
</feature>
<dbReference type="SMART" id="SM00387">
    <property type="entry name" value="HATPase_c"/>
    <property type="match status" value="1"/>
</dbReference>
<evidence type="ECO:0000256" key="5">
    <source>
        <dbReference type="ARBA" id="ARBA00022840"/>
    </source>
</evidence>
<keyword evidence="6" id="KW-0902">Two-component regulatory system</keyword>
<keyword evidence="3" id="KW-0547">Nucleotide-binding</keyword>
<dbReference type="PRINTS" id="PR00344">
    <property type="entry name" value="BCTRLSENSOR"/>
</dbReference>
<dbReference type="InterPro" id="IPR036890">
    <property type="entry name" value="HATPase_C_sf"/>
</dbReference>
<evidence type="ECO:0000313" key="9">
    <source>
        <dbReference type="EMBL" id="SFR97145.1"/>
    </source>
</evidence>
<dbReference type="EMBL" id="FOZK01000002">
    <property type="protein sequence ID" value="SFR97145.1"/>
    <property type="molecule type" value="Genomic_DNA"/>
</dbReference>
<dbReference type="GO" id="GO:0016301">
    <property type="term" value="F:kinase activity"/>
    <property type="evidence" value="ECO:0007669"/>
    <property type="project" value="UniProtKB-KW"/>
</dbReference>
<dbReference type="GO" id="GO:0000160">
    <property type="term" value="P:phosphorelay signal transduction system"/>
    <property type="evidence" value="ECO:0007669"/>
    <property type="project" value="UniProtKB-KW"/>
</dbReference>
<keyword evidence="10" id="KW-1185">Reference proteome</keyword>
<organism evidence="9 10">
    <name type="scientific">Halomicrobium zhouii</name>
    <dbReference type="NCBI Taxonomy" id="767519"/>
    <lineage>
        <taxon>Archaea</taxon>
        <taxon>Methanobacteriati</taxon>
        <taxon>Methanobacteriota</taxon>
        <taxon>Stenosarchaea group</taxon>
        <taxon>Halobacteria</taxon>
        <taxon>Halobacteriales</taxon>
        <taxon>Haloarculaceae</taxon>
        <taxon>Halomicrobium</taxon>
    </lineage>
</organism>
<dbReference type="Gene3D" id="1.10.287.130">
    <property type="match status" value="1"/>
</dbReference>
<dbReference type="InterPro" id="IPR004358">
    <property type="entry name" value="Sig_transdc_His_kin-like_C"/>
</dbReference>
<feature type="transmembrane region" description="Helical" evidence="7">
    <location>
        <begin position="51"/>
        <end position="72"/>
    </location>
</feature>
<sequence length="376" mass="41726">MKGKYWENQTSETLLATIISASGFLLLLWSILEPVVLFTSGSSTIFQARYIVGHVTIVPSCLGLIWGGQWLRTSEIPVEHHRRIGLYWILGGVGFLVFNIGLMTFFPTDSLWVVTNWIRWALTLGLAVGLVLGISHSRSIFTTLTAERQTLRAEHMAKQRDLVDQMNGILRHEVLNSTQVIVGNASLLRESDEPIEPTDERLQRILRQGEEVTTVIQEVRSLLSTIQADRQLEPVNLSQSIRAEIAKTEERHPGVSVAADVSDDIYIEADEVFGRILSNLLGNAVQHNNLSGLVLTVDAEVRDESVRVVIQDNGGGIPEDELETLFSRPDIGDHGLGLHLVKELTLSYGGTIDLIETGEAGTTFELRFPVSKPHHE</sequence>
<evidence type="ECO:0000256" key="6">
    <source>
        <dbReference type="ARBA" id="ARBA00023012"/>
    </source>
</evidence>
<evidence type="ECO:0000256" key="1">
    <source>
        <dbReference type="ARBA" id="ARBA00022553"/>
    </source>
</evidence>
<keyword evidence="7" id="KW-0812">Transmembrane</keyword>
<protein>
    <submittedName>
        <fullName evidence="9">Signal transduction histidine kinase</fullName>
    </submittedName>
</protein>
<dbReference type="InterPro" id="IPR005467">
    <property type="entry name" value="His_kinase_dom"/>
</dbReference>
<keyword evidence="1" id="KW-0597">Phosphoprotein</keyword>
<dbReference type="PANTHER" id="PTHR43065">
    <property type="entry name" value="SENSOR HISTIDINE KINASE"/>
    <property type="match status" value="1"/>
</dbReference>
<dbReference type="InterPro" id="IPR003594">
    <property type="entry name" value="HATPase_dom"/>
</dbReference>
<dbReference type="AlphaFoldDB" id="A0A1I6L111"/>
<gene>
    <name evidence="9" type="ORF">SAMN05216559_1787</name>
</gene>
<evidence type="ECO:0000313" key="10">
    <source>
        <dbReference type="Proteomes" id="UP000199062"/>
    </source>
</evidence>
<feature type="transmembrane region" description="Helical" evidence="7">
    <location>
        <begin position="117"/>
        <end position="134"/>
    </location>
</feature>
<accession>A0A1I6L111</accession>
<dbReference type="Pfam" id="PF02518">
    <property type="entry name" value="HATPase_c"/>
    <property type="match status" value="1"/>
</dbReference>
<evidence type="ECO:0000256" key="2">
    <source>
        <dbReference type="ARBA" id="ARBA00022679"/>
    </source>
</evidence>
<keyword evidence="2" id="KW-0808">Transferase</keyword>
<dbReference type="PANTHER" id="PTHR43065:SF10">
    <property type="entry name" value="PEROXIDE STRESS-ACTIVATED HISTIDINE KINASE MAK3"/>
    <property type="match status" value="1"/>
</dbReference>
<proteinExistence type="predicted"/>
<reference evidence="9 10" key="1">
    <citation type="submission" date="2016-10" db="EMBL/GenBank/DDBJ databases">
        <authorList>
            <person name="de Groot N.N."/>
        </authorList>
    </citation>
    <scope>NUCLEOTIDE SEQUENCE [LARGE SCALE GENOMIC DNA]</scope>
    <source>
        <strain evidence="9 10">CGMCC 1.10457</strain>
    </source>
</reference>
<keyword evidence="7" id="KW-0472">Membrane</keyword>
<dbReference type="Gene3D" id="3.30.565.10">
    <property type="entry name" value="Histidine kinase-like ATPase, C-terminal domain"/>
    <property type="match status" value="1"/>
</dbReference>
<dbReference type="RefSeq" id="WP_089816021.1">
    <property type="nucleotide sequence ID" value="NZ_FOZK01000002.1"/>
</dbReference>
<feature type="transmembrane region" description="Helical" evidence="7">
    <location>
        <begin position="12"/>
        <end position="31"/>
    </location>
</feature>
<evidence type="ECO:0000256" key="3">
    <source>
        <dbReference type="ARBA" id="ARBA00022741"/>
    </source>
</evidence>
<dbReference type="GO" id="GO:0005524">
    <property type="term" value="F:ATP binding"/>
    <property type="evidence" value="ECO:0007669"/>
    <property type="project" value="UniProtKB-KW"/>
</dbReference>
<keyword evidence="4 9" id="KW-0418">Kinase</keyword>
<dbReference type="STRING" id="767519.SAMN05216559_1787"/>
<feature type="domain" description="Histidine kinase" evidence="8">
    <location>
        <begin position="169"/>
        <end position="372"/>
    </location>
</feature>
<keyword evidence="5" id="KW-0067">ATP-binding</keyword>
<keyword evidence="7" id="KW-1133">Transmembrane helix</keyword>
<evidence type="ECO:0000259" key="8">
    <source>
        <dbReference type="PROSITE" id="PS50109"/>
    </source>
</evidence>
<dbReference type="OrthoDB" id="3369at2157"/>